<evidence type="ECO:0000313" key="1">
    <source>
        <dbReference type="EMBL" id="OGI68976.1"/>
    </source>
</evidence>
<gene>
    <name evidence="1" type="ORF">A2824_02940</name>
</gene>
<comment type="caution">
    <text evidence="1">The sequence shown here is derived from an EMBL/GenBank/DDBJ whole genome shotgun (WGS) entry which is preliminary data.</text>
</comment>
<sequence>MNTAAKYGELDFNRTHPELKKGEIFLKNIKKGETKMEMGMARRNSKNREVGNIWPIFKRIKTGKWNDFEELCFKSKRLGNVAYNSVGKIIRGARPVFMKIWELKKEKGINLNYQFKDYLNPISYIEYKETQEEVQEKLKEGVGSAFVDEDDVIF</sequence>
<name>A0A1F6VHC7_9BACT</name>
<proteinExistence type="predicted"/>
<dbReference type="EMBL" id="MFTT01000036">
    <property type="protein sequence ID" value="OGI68976.1"/>
    <property type="molecule type" value="Genomic_DNA"/>
</dbReference>
<dbReference type="AlphaFoldDB" id="A0A1F6VHC7"/>
<reference evidence="1 2" key="1">
    <citation type="journal article" date="2016" name="Nat. Commun.">
        <title>Thousands of microbial genomes shed light on interconnected biogeochemical processes in an aquifer system.</title>
        <authorList>
            <person name="Anantharaman K."/>
            <person name="Brown C.T."/>
            <person name="Hug L.A."/>
            <person name="Sharon I."/>
            <person name="Castelle C.J."/>
            <person name="Probst A.J."/>
            <person name="Thomas B.C."/>
            <person name="Singh A."/>
            <person name="Wilkins M.J."/>
            <person name="Karaoz U."/>
            <person name="Brodie E.L."/>
            <person name="Williams K.H."/>
            <person name="Hubbard S.S."/>
            <person name="Banfield J.F."/>
        </authorList>
    </citation>
    <scope>NUCLEOTIDE SEQUENCE [LARGE SCALE GENOMIC DNA]</scope>
</reference>
<accession>A0A1F6VHC7</accession>
<protein>
    <submittedName>
        <fullName evidence="1">Uncharacterized protein</fullName>
    </submittedName>
</protein>
<organism evidence="1 2">
    <name type="scientific">Candidatus Nomurabacteria bacterium RIFCSPHIGHO2_01_FULL_42_16</name>
    <dbReference type="NCBI Taxonomy" id="1801743"/>
    <lineage>
        <taxon>Bacteria</taxon>
        <taxon>Candidatus Nomuraibacteriota</taxon>
    </lineage>
</organism>
<evidence type="ECO:0000313" key="2">
    <source>
        <dbReference type="Proteomes" id="UP000178059"/>
    </source>
</evidence>
<dbReference type="Proteomes" id="UP000178059">
    <property type="component" value="Unassembled WGS sequence"/>
</dbReference>